<dbReference type="EMBL" id="AAKBYF010000070">
    <property type="protein sequence ID" value="ECQ5679327.1"/>
    <property type="molecule type" value="Genomic_DNA"/>
</dbReference>
<dbReference type="AlphaFoldDB" id="A0A5Y8WKB6"/>
<reference evidence="1" key="1">
    <citation type="submission" date="2019-08" db="EMBL/GenBank/DDBJ databases">
        <authorList>
            <person name="Ashton P.M."/>
            <person name="Dallman T."/>
            <person name="Nair S."/>
            <person name="De Pinna E."/>
            <person name="Peters T."/>
            <person name="Grant K."/>
        </authorList>
    </citation>
    <scope>NUCLEOTIDE SEQUENCE</scope>
    <source>
        <strain evidence="1">262635</strain>
    </source>
</reference>
<proteinExistence type="predicted"/>
<sequence>MNEKETISYIINTSKNIAIFALSPDKTKASYRVAEFLQRKNYKI</sequence>
<organism evidence="1">
    <name type="scientific">Campylobacter jejuni</name>
    <dbReference type="NCBI Taxonomy" id="197"/>
    <lineage>
        <taxon>Bacteria</taxon>
        <taxon>Pseudomonadati</taxon>
        <taxon>Campylobacterota</taxon>
        <taxon>Epsilonproteobacteria</taxon>
        <taxon>Campylobacterales</taxon>
        <taxon>Campylobacteraceae</taxon>
        <taxon>Campylobacter</taxon>
    </lineage>
</organism>
<feature type="non-terminal residue" evidence="1">
    <location>
        <position position="44"/>
    </location>
</feature>
<name>A0A5Y8WKB6_CAMJU</name>
<evidence type="ECO:0000313" key="1">
    <source>
        <dbReference type="EMBL" id="ECQ5679327.1"/>
    </source>
</evidence>
<accession>A0A5Y8WKB6</accession>
<protein>
    <submittedName>
        <fullName evidence="1">CoA-binding protein</fullName>
    </submittedName>
</protein>
<comment type="caution">
    <text evidence="1">The sequence shown here is derived from an EMBL/GenBank/DDBJ whole genome shotgun (WGS) entry which is preliminary data.</text>
</comment>
<gene>
    <name evidence="1" type="ORF">FZV55_06195</name>
</gene>